<dbReference type="RefSeq" id="XP_016643896.1">
    <property type="nucleotide sequence ID" value="XM_016786553.1"/>
</dbReference>
<evidence type="ECO:0000313" key="8">
    <source>
        <dbReference type="Proteomes" id="UP000028545"/>
    </source>
</evidence>
<dbReference type="Gene3D" id="3.10.350.10">
    <property type="entry name" value="LysM domain"/>
    <property type="match status" value="6"/>
</dbReference>
<sequence>MELEWFPLRSWAFVLAVGIVGVANAQQFTDITLGHAAYPGLSEQCYEALNTTVQSCPGFLAVHSVEMPRLASPILDALCTSGCKSSLTSVRGVIALGCAANTDVIEMGRVVYPATYLIDRMIHAYDVSCATDSASGVYCDEIYLDNLANGTTADGCSDCALGVGSILLNSPFGYDAGFAADFQSQTASCGAAGYDITSPAPYAISTKPHSSPTGAPTCASPYIVQPGDTCDSIATAKGVSTHSVIRAGQAMPDCSNLVPGKALCLPEPCTLYRVQWDDTCADILAAVPGLRAHDLLTWNPNINPLCTNIDSMYDDQICVSPPGRSLEDVTTITTGPPPTATQPPPTAVPRPPNAKAESHDQCAGWYEVQNGDYCQLISVQHGIEIRDFFFLNPSVDDPDCTNLWLETSYCVKAVGDINTYPSYPYSTTPLYTLTPSDYVTTTWPPLQTVAPSATPIVVLPLAAGSHAEADGCLRFAQHQPIPIPRDQSEQTDVPSLTKTVNSCDYVSAAHNVLLEEFLAWNPSLEGLDPCQLQTGYRYCVAHSNATERDTSGGECLEITTTPEPGTIDTCSCFTLLNGFDAGKYLCEDIVHSKNFTVSDLLNWNSWIGSSEADCDAGLYAGLAATDERPLCINGVGGSPGTDPVTPPGPTQPGIVDGCRAYYLAVAGDGCWDIANNHGISLEDLYAWNPALNGDCSGLWPDYAYCVEGPSSSGPGTPPGPTQPGTIETCQAWHLVVAGEGCWDIQQLYGIPDYATLLLWNPALGANCEGLWLDYAICVGV</sequence>
<evidence type="ECO:0000256" key="5">
    <source>
        <dbReference type="SAM" id="SignalP"/>
    </source>
</evidence>
<dbReference type="KEGG" id="sapo:SAPIO_CDS3858"/>
<feature type="chain" id="PRO_5001775465" evidence="5">
    <location>
        <begin position="26"/>
        <end position="780"/>
    </location>
</feature>
<evidence type="ECO:0000256" key="1">
    <source>
        <dbReference type="ARBA" id="ARBA00022669"/>
    </source>
</evidence>
<feature type="domain" description="LysM" evidence="6">
    <location>
        <begin position="660"/>
        <end position="706"/>
    </location>
</feature>
<feature type="region of interest" description="Disordered" evidence="4">
    <location>
        <begin position="334"/>
        <end position="356"/>
    </location>
</feature>
<comment type="similarity">
    <text evidence="3">Belongs to the secreted LysM effector family.</text>
</comment>
<dbReference type="SMART" id="SM00257">
    <property type="entry name" value="LysM"/>
    <property type="match status" value="5"/>
</dbReference>
<dbReference type="OrthoDB" id="5985073at2759"/>
<feature type="domain" description="LysM" evidence="6">
    <location>
        <begin position="731"/>
        <end position="778"/>
    </location>
</feature>
<dbReference type="InterPro" id="IPR036779">
    <property type="entry name" value="LysM_dom_sf"/>
</dbReference>
<dbReference type="GO" id="GO:0008061">
    <property type="term" value="F:chitin binding"/>
    <property type="evidence" value="ECO:0007669"/>
    <property type="project" value="UniProtKB-KW"/>
</dbReference>
<evidence type="ECO:0000256" key="3">
    <source>
        <dbReference type="ARBA" id="ARBA00044955"/>
    </source>
</evidence>
<dbReference type="VEuPathDB" id="FungiDB:SAPIO_CDS3858"/>
<organism evidence="7 8">
    <name type="scientific">Pseudallescheria apiosperma</name>
    <name type="common">Scedosporium apiospermum</name>
    <dbReference type="NCBI Taxonomy" id="563466"/>
    <lineage>
        <taxon>Eukaryota</taxon>
        <taxon>Fungi</taxon>
        <taxon>Dikarya</taxon>
        <taxon>Ascomycota</taxon>
        <taxon>Pezizomycotina</taxon>
        <taxon>Sordariomycetes</taxon>
        <taxon>Hypocreomycetidae</taxon>
        <taxon>Microascales</taxon>
        <taxon>Microascaceae</taxon>
        <taxon>Scedosporium</taxon>
    </lineage>
</organism>
<feature type="domain" description="LysM" evidence="6">
    <location>
        <begin position="364"/>
        <end position="411"/>
    </location>
</feature>
<proteinExistence type="inferred from homology"/>
<keyword evidence="1" id="KW-0147">Chitin-binding</keyword>
<evidence type="ECO:0000313" key="7">
    <source>
        <dbReference type="EMBL" id="KEZ44097.1"/>
    </source>
</evidence>
<feature type="signal peptide" evidence="5">
    <location>
        <begin position="1"/>
        <end position="25"/>
    </location>
</feature>
<dbReference type="Proteomes" id="UP000028545">
    <property type="component" value="Unassembled WGS sequence"/>
</dbReference>
<evidence type="ECO:0000256" key="2">
    <source>
        <dbReference type="ARBA" id="ARBA00023026"/>
    </source>
</evidence>
<keyword evidence="8" id="KW-1185">Reference proteome</keyword>
<dbReference type="EMBL" id="JOWA01000089">
    <property type="protein sequence ID" value="KEZ44097.1"/>
    <property type="molecule type" value="Genomic_DNA"/>
</dbReference>
<dbReference type="HOGENOM" id="CLU_010591_5_0_1"/>
<evidence type="ECO:0000256" key="4">
    <source>
        <dbReference type="SAM" id="MobiDB-lite"/>
    </source>
</evidence>
<comment type="caution">
    <text evidence="7">The sequence shown here is derived from an EMBL/GenBank/DDBJ whole genome shotgun (WGS) entry which is preliminary data.</text>
</comment>
<dbReference type="InterPro" id="IPR052210">
    <property type="entry name" value="LysM1-like"/>
</dbReference>
<dbReference type="AlphaFoldDB" id="A0A084G9T5"/>
<evidence type="ECO:0000259" key="6">
    <source>
        <dbReference type="PROSITE" id="PS51782"/>
    </source>
</evidence>
<keyword evidence="5" id="KW-0732">Signal</keyword>
<gene>
    <name evidence="7" type="ORF">SAPIO_CDS3858</name>
</gene>
<dbReference type="GeneID" id="27722930"/>
<protein>
    <submittedName>
        <fullName evidence="7">LysM domain-containing protein</fullName>
    </submittedName>
</protein>
<dbReference type="PROSITE" id="PS51782">
    <property type="entry name" value="LYSM"/>
    <property type="match status" value="4"/>
</dbReference>
<name>A0A084G9T5_PSEDA</name>
<reference evidence="7 8" key="1">
    <citation type="journal article" date="2014" name="Genome Announc.">
        <title>Draft genome sequence of the pathogenic fungus Scedosporium apiospermum.</title>
        <authorList>
            <person name="Vandeputte P."/>
            <person name="Ghamrawi S."/>
            <person name="Rechenmann M."/>
            <person name="Iltis A."/>
            <person name="Giraud S."/>
            <person name="Fleury M."/>
            <person name="Thornton C."/>
            <person name="Delhaes L."/>
            <person name="Meyer W."/>
            <person name="Papon N."/>
            <person name="Bouchara J.P."/>
        </authorList>
    </citation>
    <scope>NUCLEOTIDE SEQUENCE [LARGE SCALE GENOMIC DNA]</scope>
    <source>
        <strain evidence="7 8">IHEM 14462</strain>
    </source>
</reference>
<dbReference type="Pfam" id="PF01476">
    <property type="entry name" value="LysM"/>
    <property type="match status" value="2"/>
</dbReference>
<dbReference type="CDD" id="cd00118">
    <property type="entry name" value="LysM"/>
    <property type="match status" value="5"/>
</dbReference>
<feature type="domain" description="LysM" evidence="6">
    <location>
        <begin position="220"/>
        <end position="265"/>
    </location>
</feature>
<accession>A0A084G9T5</accession>
<dbReference type="PANTHER" id="PTHR34997:SF1">
    <property type="entry name" value="PEPTIDOGLYCAN-BINDING LYSIN DOMAIN"/>
    <property type="match status" value="1"/>
</dbReference>
<dbReference type="OMA" id="LTWNPNI"/>
<dbReference type="SUPFAM" id="SSF54106">
    <property type="entry name" value="LysM domain"/>
    <property type="match status" value="2"/>
</dbReference>
<dbReference type="PANTHER" id="PTHR34997">
    <property type="entry name" value="AM15"/>
    <property type="match status" value="1"/>
</dbReference>
<keyword evidence="2" id="KW-0843">Virulence</keyword>
<feature type="compositionally biased region" description="Pro residues" evidence="4">
    <location>
        <begin position="335"/>
        <end position="352"/>
    </location>
</feature>
<dbReference type="InterPro" id="IPR018392">
    <property type="entry name" value="LysM"/>
</dbReference>